<sequence length="24" mass="2960">MQCLKSSVYDHILILLTEHRFLWL</sequence>
<proteinExistence type="predicted"/>
<evidence type="ECO:0000313" key="1">
    <source>
        <dbReference type="EMBL" id="JAE27345.1"/>
    </source>
</evidence>
<accession>A0A0A9GQA7</accession>
<reference evidence="1" key="2">
    <citation type="journal article" date="2015" name="Data Brief">
        <title>Shoot transcriptome of the giant reed, Arundo donax.</title>
        <authorList>
            <person name="Barrero R.A."/>
            <person name="Guerrero F.D."/>
            <person name="Moolhuijzen P."/>
            <person name="Goolsby J.A."/>
            <person name="Tidwell J."/>
            <person name="Bellgard S.E."/>
            <person name="Bellgard M.I."/>
        </authorList>
    </citation>
    <scope>NUCLEOTIDE SEQUENCE</scope>
    <source>
        <tissue evidence="1">Shoot tissue taken approximately 20 cm above the soil surface</tissue>
    </source>
</reference>
<name>A0A0A9GQA7_ARUDO</name>
<organism evidence="1">
    <name type="scientific">Arundo donax</name>
    <name type="common">Giant reed</name>
    <name type="synonym">Donax arundinaceus</name>
    <dbReference type="NCBI Taxonomy" id="35708"/>
    <lineage>
        <taxon>Eukaryota</taxon>
        <taxon>Viridiplantae</taxon>
        <taxon>Streptophyta</taxon>
        <taxon>Embryophyta</taxon>
        <taxon>Tracheophyta</taxon>
        <taxon>Spermatophyta</taxon>
        <taxon>Magnoliopsida</taxon>
        <taxon>Liliopsida</taxon>
        <taxon>Poales</taxon>
        <taxon>Poaceae</taxon>
        <taxon>PACMAD clade</taxon>
        <taxon>Arundinoideae</taxon>
        <taxon>Arundineae</taxon>
        <taxon>Arundo</taxon>
    </lineage>
</organism>
<dbReference type="AlphaFoldDB" id="A0A0A9GQA7"/>
<reference evidence="1" key="1">
    <citation type="submission" date="2014-09" db="EMBL/GenBank/DDBJ databases">
        <authorList>
            <person name="Magalhaes I.L.F."/>
            <person name="Oliveira U."/>
            <person name="Santos F.R."/>
            <person name="Vidigal T.H.D.A."/>
            <person name="Brescovit A.D."/>
            <person name="Santos A.J."/>
        </authorList>
    </citation>
    <scope>NUCLEOTIDE SEQUENCE</scope>
    <source>
        <tissue evidence="1">Shoot tissue taken approximately 20 cm above the soil surface</tissue>
    </source>
</reference>
<protein>
    <submittedName>
        <fullName evidence="1">Uncharacterized protein</fullName>
    </submittedName>
</protein>
<dbReference type="EMBL" id="GBRH01170551">
    <property type="protein sequence ID" value="JAE27345.1"/>
    <property type="molecule type" value="Transcribed_RNA"/>
</dbReference>